<dbReference type="AlphaFoldDB" id="A0AAJ5WV93"/>
<dbReference type="PANTHER" id="PTHR14859:SF15">
    <property type="entry name" value="ENDONUCLEASE_EXONUCLEASE_PHOSPHATASE DOMAIN-CONTAINING PROTEIN"/>
    <property type="match status" value="1"/>
</dbReference>
<dbReference type="SUPFAM" id="SSF56219">
    <property type="entry name" value="DNase I-like"/>
    <property type="match status" value="1"/>
</dbReference>
<feature type="domain" description="Endonuclease/exonuclease/phosphatase" evidence="2">
    <location>
        <begin position="34"/>
        <end position="259"/>
    </location>
</feature>
<keyword evidence="3" id="KW-0255">Endonuclease</keyword>
<evidence type="ECO:0000256" key="1">
    <source>
        <dbReference type="SAM" id="SignalP"/>
    </source>
</evidence>
<evidence type="ECO:0000313" key="4">
    <source>
        <dbReference type="Proteomes" id="UP001213664"/>
    </source>
</evidence>
<keyword evidence="1" id="KW-0732">Signal</keyword>
<feature type="chain" id="PRO_5042587709" evidence="1">
    <location>
        <begin position="21"/>
        <end position="269"/>
    </location>
</feature>
<keyword evidence="3" id="KW-0540">Nuclease</keyword>
<reference evidence="3" key="1">
    <citation type="submission" date="2023-03" db="EMBL/GenBank/DDBJ databases">
        <title>Andean soil-derived lignocellulolytic bacterial consortium as a source of novel taxa and putative plastic-active enzymes.</title>
        <authorList>
            <person name="Diaz-Garcia L."/>
            <person name="Chuvochina M."/>
            <person name="Feuerriegel G."/>
            <person name="Bunk B."/>
            <person name="Sproer C."/>
            <person name="Streit W.R."/>
            <person name="Rodriguez L.M."/>
            <person name="Overmann J."/>
            <person name="Jimenez D.J."/>
        </authorList>
    </citation>
    <scope>NUCLEOTIDE SEQUENCE</scope>
    <source>
        <strain evidence="3">MAG 833</strain>
    </source>
</reference>
<organism evidence="3 4">
    <name type="scientific">Candidatus Brevundimonas colombiensis</name>
    <dbReference type="NCBI Taxonomy" id="3121376"/>
    <lineage>
        <taxon>Bacteria</taxon>
        <taxon>Pseudomonadati</taxon>
        <taxon>Pseudomonadota</taxon>
        <taxon>Alphaproteobacteria</taxon>
        <taxon>Caulobacterales</taxon>
        <taxon>Caulobacteraceae</taxon>
        <taxon>Brevundimonas</taxon>
    </lineage>
</organism>
<dbReference type="InterPro" id="IPR036691">
    <property type="entry name" value="Endo/exonu/phosph_ase_sf"/>
</dbReference>
<dbReference type="GO" id="GO:0016020">
    <property type="term" value="C:membrane"/>
    <property type="evidence" value="ECO:0007669"/>
    <property type="project" value="GOC"/>
</dbReference>
<dbReference type="GO" id="GO:0006506">
    <property type="term" value="P:GPI anchor biosynthetic process"/>
    <property type="evidence" value="ECO:0007669"/>
    <property type="project" value="TreeGrafter"/>
</dbReference>
<protein>
    <submittedName>
        <fullName evidence="3">Endonuclease/exonuclease/phosphatase family protein</fullName>
    </submittedName>
</protein>
<name>A0AAJ5WV93_9CAUL</name>
<dbReference type="InterPro" id="IPR051916">
    <property type="entry name" value="GPI-anchor_lipid_remodeler"/>
</dbReference>
<dbReference type="Gene3D" id="3.60.10.10">
    <property type="entry name" value="Endonuclease/exonuclease/phosphatase"/>
    <property type="match status" value="1"/>
</dbReference>
<proteinExistence type="predicted"/>
<evidence type="ECO:0000259" key="2">
    <source>
        <dbReference type="Pfam" id="PF03372"/>
    </source>
</evidence>
<feature type="signal peptide" evidence="1">
    <location>
        <begin position="1"/>
        <end position="20"/>
    </location>
</feature>
<evidence type="ECO:0000313" key="3">
    <source>
        <dbReference type="EMBL" id="WEK38906.1"/>
    </source>
</evidence>
<dbReference type="Pfam" id="PF03372">
    <property type="entry name" value="Exo_endo_phos"/>
    <property type="match status" value="1"/>
</dbReference>
<dbReference type="Proteomes" id="UP001213664">
    <property type="component" value="Chromosome"/>
</dbReference>
<dbReference type="EMBL" id="CP119326">
    <property type="protein sequence ID" value="WEK38906.1"/>
    <property type="molecule type" value="Genomic_DNA"/>
</dbReference>
<dbReference type="InterPro" id="IPR005135">
    <property type="entry name" value="Endo/exonuclease/phosphatase"/>
</dbReference>
<dbReference type="PANTHER" id="PTHR14859">
    <property type="entry name" value="CALCOFLUOR WHITE HYPERSENSITIVE PROTEIN PRECURSOR"/>
    <property type="match status" value="1"/>
</dbReference>
<keyword evidence="3" id="KW-0378">Hydrolase</keyword>
<sequence length="269" mass="28992">MIARRTLLAAGAFSPLAACATVPTARPGPELKLATFNIWHNQGDWTARRPLLIAALKAQNADVIALQEVLQDAAVGLENQASMLARELGGYRVAFVSTDPEGAPRRYGNALLTRLPVLAEASTRLEPLDDFRTALRLRVSVQGRPVDVVVTHLAWQDDAGPVRARQIASLMDWLPHDGAPLVVMGDFNATQDDQGLSVLTGPRFFSALPRGSVVTTLNPAKGHPNRVIDHIFAERSAFAPVAAHLFGDTPTNDEYPSDHFGVAATLRLS</sequence>
<gene>
    <name evidence="3" type="ORF">P0Y50_10130</name>
</gene>
<accession>A0AAJ5WV93</accession>
<dbReference type="GO" id="GO:0004519">
    <property type="term" value="F:endonuclease activity"/>
    <property type="evidence" value="ECO:0007669"/>
    <property type="project" value="UniProtKB-KW"/>
</dbReference>